<dbReference type="CDD" id="cd21631">
    <property type="entry name" value="RHH_CopG_NikR-like"/>
    <property type="match status" value="1"/>
</dbReference>
<dbReference type="EMBL" id="CP020991">
    <property type="protein sequence ID" value="AUO19198.1"/>
    <property type="molecule type" value="Genomic_DNA"/>
</dbReference>
<proteinExistence type="predicted"/>
<dbReference type="Proteomes" id="UP000235589">
    <property type="component" value="Chromosome"/>
</dbReference>
<organism evidence="1 2">
    <name type="scientific">Monoglobus pectinilyticus</name>
    <dbReference type="NCBI Taxonomy" id="1981510"/>
    <lineage>
        <taxon>Bacteria</taxon>
        <taxon>Bacillati</taxon>
        <taxon>Bacillota</taxon>
        <taxon>Clostridia</taxon>
        <taxon>Monoglobales</taxon>
        <taxon>Monoglobaceae</taxon>
        <taxon>Monoglobus</taxon>
    </lineage>
</organism>
<keyword evidence="2" id="KW-1185">Reference proteome</keyword>
<dbReference type="InterPro" id="IPR053842">
    <property type="entry name" value="NikA-like"/>
</dbReference>
<dbReference type="KEGG" id="mpec:B9O19_01029"/>
<dbReference type="AlphaFoldDB" id="A0A2K9P3H0"/>
<protein>
    <submittedName>
        <fullName evidence="1">Uncharacterized protein</fullName>
    </submittedName>
</protein>
<gene>
    <name evidence="1" type="ORF">B9O19_01029</name>
</gene>
<sequence>MRNRTKTFSVRLSEKEFENLEKAIKKCGITKSEFVRKTANRYLPKERPPNEYNKFITLLTEIGNELYGILGIAKSTGKLDVDKLEKQVKKFDEAILIINKFYTVPDKIKLKEGALK</sequence>
<dbReference type="OrthoDB" id="1852871at2"/>
<evidence type="ECO:0000313" key="1">
    <source>
        <dbReference type="EMBL" id="AUO19198.1"/>
    </source>
</evidence>
<name>A0A2K9P3H0_9FIRM</name>
<dbReference type="RefSeq" id="WP_102365418.1">
    <property type="nucleotide sequence ID" value="NZ_CP020991.1"/>
</dbReference>
<evidence type="ECO:0000313" key="2">
    <source>
        <dbReference type="Proteomes" id="UP000235589"/>
    </source>
</evidence>
<dbReference type="GeneID" id="98062441"/>
<reference evidence="1 2" key="1">
    <citation type="submission" date="2017-04" db="EMBL/GenBank/DDBJ databases">
        <title>Monoglobus pectinilyticus 14 draft genome.</title>
        <authorList>
            <person name="Kim C."/>
            <person name="Rosendale D.I."/>
            <person name="Kelly W.J."/>
            <person name="Tannock G.W."/>
            <person name="Patchett M.L."/>
            <person name="Jordens J.Z."/>
        </authorList>
    </citation>
    <scope>NUCLEOTIDE SEQUENCE [LARGE SCALE GENOMIC DNA]</scope>
    <source>
        <strain evidence="1 2">14</strain>
    </source>
</reference>
<accession>A0A2K9P3H0</accession>
<dbReference type="Pfam" id="PF21983">
    <property type="entry name" value="NikA-like"/>
    <property type="match status" value="1"/>
</dbReference>